<dbReference type="GO" id="GO:0005829">
    <property type="term" value="C:cytosol"/>
    <property type="evidence" value="ECO:0007669"/>
    <property type="project" value="TreeGrafter"/>
</dbReference>
<dbReference type="InterPro" id="IPR051167">
    <property type="entry name" value="Prolyl_oligopep/macrocyclase"/>
</dbReference>
<keyword evidence="8" id="KW-1185">Reference proteome</keyword>
<evidence type="ECO:0000313" key="7">
    <source>
        <dbReference type="EMBL" id="TNU76829.1"/>
    </source>
</evidence>
<dbReference type="Gene3D" id="2.130.10.120">
    <property type="entry name" value="Prolyl oligopeptidase, N-terminal domain"/>
    <property type="match status" value="2"/>
</dbReference>
<name>A0A5C5BEY3_9MICO</name>
<dbReference type="GO" id="GO:0070012">
    <property type="term" value="F:oligopeptidase activity"/>
    <property type="evidence" value="ECO:0007669"/>
    <property type="project" value="TreeGrafter"/>
</dbReference>
<comment type="caution">
    <text evidence="7">The sequence shown here is derived from an EMBL/GenBank/DDBJ whole genome shotgun (WGS) entry which is preliminary data.</text>
</comment>
<accession>A0A5C5BEY3</accession>
<dbReference type="PANTHER" id="PTHR42881:SF13">
    <property type="entry name" value="PROLYL ENDOPEPTIDASE"/>
    <property type="match status" value="1"/>
</dbReference>
<evidence type="ECO:0000259" key="6">
    <source>
        <dbReference type="Pfam" id="PF02897"/>
    </source>
</evidence>
<proteinExistence type="predicted"/>
<evidence type="ECO:0000256" key="4">
    <source>
        <dbReference type="SAM" id="MobiDB-lite"/>
    </source>
</evidence>
<dbReference type="SUPFAM" id="SSF53474">
    <property type="entry name" value="alpha/beta-Hydrolases"/>
    <property type="match status" value="1"/>
</dbReference>
<dbReference type="OrthoDB" id="9801421at2"/>
<dbReference type="Gene3D" id="3.40.50.1820">
    <property type="entry name" value="alpha/beta hydrolase"/>
    <property type="match status" value="2"/>
</dbReference>
<dbReference type="SUPFAM" id="SSF50993">
    <property type="entry name" value="Peptidase/esterase 'gauge' domain"/>
    <property type="match status" value="1"/>
</dbReference>
<gene>
    <name evidence="7" type="ORF">FH969_01655</name>
</gene>
<dbReference type="PRINTS" id="PR00862">
    <property type="entry name" value="PROLIGOPTASE"/>
</dbReference>
<dbReference type="GO" id="GO:0006508">
    <property type="term" value="P:proteolysis"/>
    <property type="evidence" value="ECO:0007669"/>
    <property type="project" value="UniProtKB-KW"/>
</dbReference>
<dbReference type="Proteomes" id="UP000313849">
    <property type="component" value="Unassembled WGS sequence"/>
</dbReference>
<dbReference type="Pfam" id="PF02897">
    <property type="entry name" value="Peptidase_S9_N"/>
    <property type="match status" value="1"/>
</dbReference>
<feature type="domain" description="Peptidase S9A N-terminal" evidence="6">
    <location>
        <begin position="3"/>
        <end position="228"/>
    </location>
</feature>
<evidence type="ECO:0000313" key="8">
    <source>
        <dbReference type="Proteomes" id="UP000313849"/>
    </source>
</evidence>
<feature type="domain" description="Peptidase S9 prolyl oligopeptidase catalytic" evidence="5">
    <location>
        <begin position="520"/>
        <end position="724"/>
    </location>
</feature>
<keyword evidence="2" id="KW-0378">Hydrolase</keyword>
<dbReference type="PANTHER" id="PTHR42881">
    <property type="entry name" value="PROLYL ENDOPEPTIDASE"/>
    <property type="match status" value="1"/>
</dbReference>
<evidence type="ECO:0000259" key="5">
    <source>
        <dbReference type="Pfam" id="PF00326"/>
    </source>
</evidence>
<dbReference type="InterPro" id="IPR001375">
    <property type="entry name" value="Peptidase_S9_cat"/>
</dbReference>
<dbReference type="EMBL" id="VENP01000003">
    <property type="protein sequence ID" value="TNU76829.1"/>
    <property type="molecule type" value="Genomic_DNA"/>
</dbReference>
<dbReference type="InterPro" id="IPR002470">
    <property type="entry name" value="Peptidase_S9A"/>
</dbReference>
<evidence type="ECO:0000256" key="3">
    <source>
        <dbReference type="ARBA" id="ARBA00022825"/>
    </source>
</evidence>
<organism evidence="7 8">
    <name type="scientific">Miniimonas arenae</name>
    <dbReference type="NCBI Taxonomy" id="676201"/>
    <lineage>
        <taxon>Bacteria</taxon>
        <taxon>Bacillati</taxon>
        <taxon>Actinomycetota</taxon>
        <taxon>Actinomycetes</taxon>
        <taxon>Micrococcales</taxon>
        <taxon>Beutenbergiaceae</taxon>
        <taxon>Miniimonas</taxon>
    </lineage>
</organism>
<reference evidence="7 8" key="1">
    <citation type="submission" date="2019-06" db="EMBL/GenBank/DDBJ databases">
        <title>Draft genome sequence of Miniimonas arenae KCTC 19750T isolated from sea sand.</title>
        <authorList>
            <person name="Park S.-J."/>
        </authorList>
    </citation>
    <scope>NUCLEOTIDE SEQUENCE [LARGE SCALE GENOMIC DNA]</scope>
    <source>
        <strain evidence="7 8">KCTC 19750</strain>
    </source>
</reference>
<keyword evidence="3" id="KW-0720">Serine protease</keyword>
<protein>
    <submittedName>
        <fullName evidence="7">S9 family peptidase</fullName>
    </submittedName>
</protein>
<evidence type="ECO:0000256" key="1">
    <source>
        <dbReference type="ARBA" id="ARBA00022670"/>
    </source>
</evidence>
<feature type="compositionally biased region" description="Low complexity" evidence="4">
    <location>
        <begin position="357"/>
        <end position="377"/>
    </location>
</feature>
<dbReference type="RefSeq" id="WP_139985665.1">
    <property type="nucleotide sequence ID" value="NZ_VENP01000003.1"/>
</dbReference>
<evidence type="ECO:0000256" key="2">
    <source>
        <dbReference type="ARBA" id="ARBA00022801"/>
    </source>
</evidence>
<dbReference type="InterPro" id="IPR029058">
    <property type="entry name" value="AB_hydrolase_fold"/>
</dbReference>
<sequence>MTQPGHEHDDPYLWLEDVEGEAALAWVRERNAEAETSLAATAEFARTERDVLEVLDSTDRIPVVAKAGEHLYNFWRDAEHERGVWRRTTLDSYRTAEPDWDVLLDLDALSAAEGVDWVWHGASILRTGPLAYTRALVDISRGGSDADVTREFDLTARTFVTVEDGGFHRTEAKGGASWIDGDTLFVQTADDGEPTSSGYPRRARRWSRGQALADAPIVFEGAAEDLYISAHHDRTPGFERDWVSRALTFYTNELLELRPDGRLERLDVPDSAEAGVHRSWLLVELREEWDLREAGGVRHPGGSLVAFDYEAFRAGSRIGTTLFAPTPTTALVGASWTRSHLVLNVLDDVKNRLEVLTPPATGQPTTAATGHPTTPADHAPEATPPAGAAWRRRALRAAPAIGTVAVGAVDRDDPGPLGDAVWLTATDYLTPSTLSLVVLDGEGGVERTEDLKAAPAFFDPGGLESEQHFATSADGTRVPYFLVRPTGLPLDGTAPTLLYAYGGFEISLTPGYSGALGRAWLEPGGVYAVANIRGGGEYGPGWHQAALKANRHRAYEDLAAVARDLVATRITSPAHLGVQGGSNGGLLTGNMLTQYPELFGAVVIQVPLLDMRRYHLLLAGASWTAEYGDPDVPEEWEFLRTFSPYHLAAAQPDRPLPPVLFTTSTRDDRVHPGHARKTAALLLSQGKDVTYYENIEGGHGGAATNAQAAHMAAYAYEFLRRHLGGPERPGTGA</sequence>
<dbReference type="Pfam" id="PF00326">
    <property type="entry name" value="Peptidase_S9"/>
    <property type="match status" value="1"/>
</dbReference>
<feature type="region of interest" description="Disordered" evidence="4">
    <location>
        <begin position="357"/>
        <end position="384"/>
    </location>
</feature>
<dbReference type="GO" id="GO:0004252">
    <property type="term" value="F:serine-type endopeptidase activity"/>
    <property type="evidence" value="ECO:0007669"/>
    <property type="project" value="InterPro"/>
</dbReference>
<dbReference type="InterPro" id="IPR023302">
    <property type="entry name" value="Pept_S9A_N"/>
</dbReference>
<keyword evidence="1" id="KW-0645">Protease</keyword>
<dbReference type="AlphaFoldDB" id="A0A5C5BEY3"/>